<accession>A0A2S1GRF0</accession>
<keyword evidence="2" id="KW-1185">Reference proteome</keyword>
<dbReference type="RefSeq" id="YP_010094689.1">
    <property type="nucleotide sequence ID" value="NC_055742.1"/>
</dbReference>
<evidence type="ECO:0000313" key="1">
    <source>
        <dbReference type="EMBL" id="AWD91942.1"/>
    </source>
</evidence>
<organism evidence="1 2">
    <name type="scientific">Enterobacteria phage vB_EcoM_IME341</name>
    <dbReference type="NCBI Taxonomy" id="2163891"/>
    <lineage>
        <taxon>Viruses</taxon>
        <taxon>Duplodnaviria</taxon>
        <taxon>Heunggongvirae</taxon>
        <taxon>Uroviricota</taxon>
        <taxon>Caudoviricetes</taxon>
        <taxon>Pantevenvirales</taxon>
        <taxon>Straboviridae</taxon>
        <taxon>Tevenvirinae</taxon>
        <taxon>Dhakavirus</taxon>
        <taxon>Dhakavirus ime348</taxon>
    </lineage>
</organism>
<reference evidence="1 2" key="1">
    <citation type="submission" date="2018-03" db="EMBL/GenBank/DDBJ databases">
        <title>Complete genome sequence analysis of Enterobacteria phage IME341.</title>
        <authorList>
            <person name="Li P."/>
            <person name="Wang J."/>
            <person name="Tong Y."/>
        </authorList>
    </citation>
    <scope>NUCLEOTIDE SEQUENCE [LARGE SCALE GENOMIC DNA]</scope>
</reference>
<sequence>MKTLNINSFFYNANTDHAMFFDCDLDTYIHVWGVKSDKVVVKKNLKTGNGRGQAKISSKKVVEAYVDYVKSAI</sequence>
<dbReference type="Proteomes" id="UP000246622">
    <property type="component" value="Segment"/>
</dbReference>
<dbReference type="KEGG" id="vg:65112299"/>
<evidence type="ECO:0000313" key="2">
    <source>
        <dbReference type="Proteomes" id="UP000246622"/>
    </source>
</evidence>
<dbReference type="EMBL" id="MH051917">
    <property type="protein sequence ID" value="AWD91942.1"/>
    <property type="molecule type" value="Genomic_DNA"/>
</dbReference>
<name>A0A2S1GRF0_9CAUD</name>
<proteinExistence type="predicted"/>
<protein>
    <submittedName>
        <fullName evidence="1">Uncharacterized protein</fullName>
    </submittedName>
</protein>
<dbReference type="GeneID" id="65112299"/>